<dbReference type="Proteomes" id="UP000694892">
    <property type="component" value="Chromosome 8L"/>
</dbReference>
<accession>A0A974H9Q4</accession>
<dbReference type="EMBL" id="CM004480">
    <property type="protein sequence ID" value="OCT69526.1"/>
    <property type="molecule type" value="Genomic_DNA"/>
</dbReference>
<evidence type="ECO:0000313" key="1">
    <source>
        <dbReference type="EMBL" id="OCT69526.1"/>
    </source>
</evidence>
<dbReference type="OMA" id="EYYVKHM"/>
<dbReference type="Gene3D" id="1.10.238.10">
    <property type="entry name" value="EF-hand"/>
    <property type="match status" value="1"/>
</dbReference>
<dbReference type="SUPFAM" id="SSF47473">
    <property type="entry name" value="EF-hand"/>
    <property type="match status" value="1"/>
</dbReference>
<evidence type="ECO:0000313" key="2">
    <source>
        <dbReference type="Proteomes" id="UP000694892"/>
    </source>
</evidence>
<proteinExistence type="predicted"/>
<protein>
    <submittedName>
        <fullName evidence="1">Uncharacterized protein</fullName>
    </submittedName>
</protein>
<organism evidence="1 2">
    <name type="scientific">Xenopus laevis</name>
    <name type="common">African clawed frog</name>
    <dbReference type="NCBI Taxonomy" id="8355"/>
    <lineage>
        <taxon>Eukaryota</taxon>
        <taxon>Metazoa</taxon>
        <taxon>Chordata</taxon>
        <taxon>Craniata</taxon>
        <taxon>Vertebrata</taxon>
        <taxon>Euteleostomi</taxon>
        <taxon>Amphibia</taxon>
        <taxon>Batrachia</taxon>
        <taxon>Anura</taxon>
        <taxon>Pipoidea</taxon>
        <taxon>Pipidae</taxon>
        <taxon>Xenopodinae</taxon>
        <taxon>Xenopus</taxon>
        <taxon>Xenopus</taxon>
    </lineage>
</organism>
<dbReference type="AlphaFoldDB" id="A0A974H9Q4"/>
<sequence>MQNNRTVELESFGITGSFAKAEPTKSNQNDPMTVDKIMKDLDDCRKGQVNFRSYCSLIAGLLIACNEYYVKHMKKR</sequence>
<reference evidence="2" key="1">
    <citation type="journal article" date="2016" name="Nature">
        <title>Genome evolution in the allotetraploid frog Xenopus laevis.</title>
        <authorList>
            <person name="Session A.M."/>
            <person name="Uno Y."/>
            <person name="Kwon T."/>
            <person name="Chapman J.A."/>
            <person name="Toyoda A."/>
            <person name="Takahashi S."/>
            <person name="Fukui A."/>
            <person name="Hikosaka A."/>
            <person name="Suzuki A."/>
            <person name="Kondo M."/>
            <person name="van Heeringen S.J."/>
            <person name="Quigley I."/>
            <person name="Heinz S."/>
            <person name="Ogino H."/>
            <person name="Ochi H."/>
            <person name="Hellsten U."/>
            <person name="Lyons J.B."/>
            <person name="Simakov O."/>
            <person name="Putnam N."/>
            <person name="Stites J."/>
            <person name="Kuroki Y."/>
            <person name="Tanaka T."/>
            <person name="Michiue T."/>
            <person name="Watanabe M."/>
            <person name="Bogdanovic O."/>
            <person name="Lister R."/>
            <person name="Georgiou G."/>
            <person name="Paranjpe S.S."/>
            <person name="van Kruijsbergen I."/>
            <person name="Shu S."/>
            <person name="Carlson J."/>
            <person name="Kinoshita T."/>
            <person name="Ohta Y."/>
            <person name="Mawaribuchi S."/>
            <person name="Jenkins J."/>
            <person name="Grimwood J."/>
            <person name="Schmutz J."/>
            <person name="Mitros T."/>
            <person name="Mozaffari S.V."/>
            <person name="Suzuki Y."/>
            <person name="Haramoto Y."/>
            <person name="Yamamoto T.S."/>
            <person name="Takagi C."/>
            <person name="Heald R."/>
            <person name="Miller K."/>
            <person name="Haudenschild C."/>
            <person name="Kitzman J."/>
            <person name="Nakayama T."/>
            <person name="Izutsu Y."/>
            <person name="Robert J."/>
            <person name="Fortriede J."/>
            <person name="Burns K."/>
            <person name="Lotay V."/>
            <person name="Karimi K."/>
            <person name="Yasuoka Y."/>
            <person name="Dichmann D.S."/>
            <person name="Flajnik M.F."/>
            <person name="Houston D.W."/>
            <person name="Shendure J."/>
            <person name="DuPasquier L."/>
            <person name="Vize P.D."/>
            <person name="Zorn A.M."/>
            <person name="Ito M."/>
            <person name="Marcotte E.M."/>
            <person name="Wallingford J.B."/>
            <person name="Ito Y."/>
            <person name="Asashima M."/>
            <person name="Ueno N."/>
            <person name="Matsuda Y."/>
            <person name="Veenstra G.J."/>
            <person name="Fujiyama A."/>
            <person name="Harland R.M."/>
            <person name="Taira M."/>
            <person name="Rokhsar D.S."/>
        </authorList>
    </citation>
    <scope>NUCLEOTIDE SEQUENCE [LARGE SCALE GENOMIC DNA]</scope>
    <source>
        <strain evidence="2">J</strain>
    </source>
</reference>
<name>A0A974H9Q4_XENLA</name>
<gene>
    <name evidence="1" type="ORF">XELAEV_18040837mg</name>
</gene>
<dbReference type="InterPro" id="IPR011992">
    <property type="entry name" value="EF-hand-dom_pair"/>
</dbReference>